<dbReference type="STRING" id="91626.A0A0C9MIJ6"/>
<feature type="region of interest" description="Disordered" evidence="1">
    <location>
        <begin position="45"/>
        <end position="65"/>
    </location>
</feature>
<reference evidence="2" key="1">
    <citation type="submission" date="2014-09" db="EMBL/GenBank/DDBJ databases">
        <title>Draft genome sequence of an oleaginous Mucoromycotina fungus Mucor ambiguus NBRC6742.</title>
        <authorList>
            <person name="Takeda I."/>
            <person name="Yamane N."/>
            <person name="Morita T."/>
            <person name="Tamano K."/>
            <person name="Machida M."/>
            <person name="Baker S."/>
            <person name="Koike H."/>
        </authorList>
    </citation>
    <scope>NUCLEOTIDE SEQUENCE</scope>
    <source>
        <strain evidence="2">NBRC 6742</strain>
    </source>
</reference>
<dbReference type="EMBL" id="DF836319">
    <property type="protein sequence ID" value="GAN02897.1"/>
    <property type="molecule type" value="Genomic_DNA"/>
</dbReference>
<gene>
    <name evidence="2" type="ORF">MAM1_0030c02347</name>
</gene>
<protein>
    <submittedName>
        <fullName evidence="2">Uncharacterized protein</fullName>
    </submittedName>
</protein>
<sequence length="736" mass="83822">MSGRISQRTNDSGVDIKEPKSAILVVDTRSSMGLLTEALNHSSINMPSCDSEKESDGPKLSTSATTNTRQVIEKAKLIAISANKEWIAYVSVIPGLSIEGVSIKLTVHRLDLKENALWPLNPIISGDINSSLDHDFEHSISFLSVSSKGDLASISYMRDDKKQTYTTSQPKCFIFRVEEERGIVHEKSIEFQGRAVFLSNDKLALVNEKILKIYDCQDGYSLVKWFDLDPIFEDLHHPGSPNSLEPAFLTSKSSMINTPDHQQVASASNILQITKLIQHNMIVATYKFEGTRIWALDRNGIRITSFNSPRPVNGNILNVSSDKKLAASFVKSTLSINVYHVKTGLQAFQLKSLLGNEFRNSLNYDKRIVKLDESSNIALINYIQFCSRTQYLFHISVYELKFDEGSNNAMIIFEVWNIEAEMSIYVKTEKIRVDWQAKNSMIEPFVVEARSLSGIPVFTAIYTSLLEAGRCEFKSMNLTVFGNETMNTWKIKSANSPPTNVSINNLIYEFNQNLYDSNHLISLVASDEQDCNFIYLLRFGMSTVQLWRIRQDKEETEKILDEDQLVYIRAFKPPFYHFNEAFSEKWIRNDRYKEKLPINAITPSIDNIDQNSSSTLANQNVYRLGEHGIRLVEFNRLVVSICHPKRHSLTETEKITDHEWLEEVYLPVHNTKVANGEPVDKFTLKDGHFIQSVCQALHLLYTIYNDSREKLEVFGREILNVSVMIFIIALKLLTTA</sequence>
<keyword evidence="3" id="KW-1185">Reference proteome</keyword>
<dbReference type="OrthoDB" id="2377581at2759"/>
<dbReference type="AlphaFoldDB" id="A0A0C9MIJ6"/>
<proteinExistence type="predicted"/>
<accession>A0A0C9MIJ6</accession>
<name>A0A0C9MIJ6_9FUNG</name>
<organism evidence="2">
    <name type="scientific">Mucor ambiguus</name>
    <dbReference type="NCBI Taxonomy" id="91626"/>
    <lineage>
        <taxon>Eukaryota</taxon>
        <taxon>Fungi</taxon>
        <taxon>Fungi incertae sedis</taxon>
        <taxon>Mucoromycota</taxon>
        <taxon>Mucoromycotina</taxon>
        <taxon>Mucoromycetes</taxon>
        <taxon>Mucorales</taxon>
        <taxon>Mucorineae</taxon>
        <taxon>Mucoraceae</taxon>
        <taxon>Mucor</taxon>
    </lineage>
</organism>
<dbReference type="Proteomes" id="UP000053815">
    <property type="component" value="Unassembled WGS sequence"/>
</dbReference>
<evidence type="ECO:0000256" key="1">
    <source>
        <dbReference type="SAM" id="MobiDB-lite"/>
    </source>
</evidence>
<evidence type="ECO:0000313" key="2">
    <source>
        <dbReference type="EMBL" id="GAN02897.1"/>
    </source>
</evidence>
<evidence type="ECO:0000313" key="3">
    <source>
        <dbReference type="Proteomes" id="UP000053815"/>
    </source>
</evidence>